<evidence type="ECO:0000313" key="1">
    <source>
        <dbReference type="EMBL" id="KAK7075838.1"/>
    </source>
</evidence>
<protein>
    <submittedName>
        <fullName evidence="1">Uncharacterized protein</fullName>
    </submittedName>
</protein>
<reference evidence="1 2" key="1">
    <citation type="submission" date="2023-11" db="EMBL/GenBank/DDBJ databases">
        <title>Halocaridina rubra genome assembly.</title>
        <authorList>
            <person name="Smith C."/>
        </authorList>
    </citation>
    <scope>NUCLEOTIDE SEQUENCE [LARGE SCALE GENOMIC DNA]</scope>
    <source>
        <strain evidence="1">EP-1</strain>
        <tissue evidence="1">Whole</tissue>
    </source>
</reference>
<comment type="caution">
    <text evidence="1">The sequence shown here is derived from an EMBL/GenBank/DDBJ whole genome shotgun (WGS) entry which is preliminary data.</text>
</comment>
<organism evidence="1 2">
    <name type="scientific">Halocaridina rubra</name>
    <name type="common">Hawaiian red shrimp</name>
    <dbReference type="NCBI Taxonomy" id="373956"/>
    <lineage>
        <taxon>Eukaryota</taxon>
        <taxon>Metazoa</taxon>
        <taxon>Ecdysozoa</taxon>
        <taxon>Arthropoda</taxon>
        <taxon>Crustacea</taxon>
        <taxon>Multicrustacea</taxon>
        <taxon>Malacostraca</taxon>
        <taxon>Eumalacostraca</taxon>
        <taxon>Eucarida</taxon>
        <taxon>Decapoda</taxon>
        <taxon>Pleocyemata</taxon>
        <taxon>Caridea</taxon>
        <taxon>Atyoidea</taxon>
        <taxon>Atyidae</taxon>
        <taxon>Halocaridina</taxon>
    </lineage>
</organism>
<dbReference type="AlphaFoldDB" id="A0AAN8X8B8"/>
<name>A0AAN8X8B8_HALRR</name>
<proteinExistence type="predicted"/>
<dbReference type="EMBL" id="JAXCGZ010010072">
    <property type="protein sequence ID" value="KAK7075838.1"/>
    <property type="molecule type" value="Genomic_DNA"/>
</dbReference>
<sequence>MGSHLFTSRLHWFRSIPCSSSSCLSLRSSFSRSFHRSLGLPRLRLPSTTCPLGLLYRGGS</sequence>
<keyword evidence="2" id="KW-1185">Reference proteome</keyword>
<dbReference type="Proteomes" id="UP001381693">
    <property type="component" value="Unassembled WGS sequence"/>
</dbReference>
<gene>
    <name evidence="1" type="ORF">SK128_009486</name>
</gene>
<evidence type="ECO:0000313" key="2">
    <source>
        <dbReference type="Proteomes" id="UP001381693"/>
    </source>
</evidence>
<accession>A0AAN8X8B8</accession>